<dbReference type="InterPro" id="IPR011006">
    <property type="entry name" value="CheY-like_superfamily"/>
</dbReference>
<keyword evidence="2" id="KW-0805">Transcription regulation</keyword>
<dbReference type="OrthoDB" id="9808843at2"/>
<feature type="domain" description="HTH luxR-type" evidence="6">
    <location>
        <begin position="144"/>
        <end position="209"/>
    </location>
</feature>
<gene>
    <name evidence="8" type="ORF">FDA94_25910</name>
</gene>
<evidence type="ECO:0000259" key="6">
    <source>
        <dbReference type="PROSITE" id="PS50043"/>
    </source>
</evidence>
<dbReference type="Pfam" id="PF00072">
    <property type="entry name" value="Response_reg"/>
    <property type="match status" value="1"/>
</dbReference>
<sequence length="211" mass="22446">MITVLLVDDQPLVRAGLRRILEPEGTFTVVGECDDGDQVAAAVARWTPDVVVMDIRMRRVDGAEATRRLAGAVPVLILTTFDDDDTVAAALGAGAAGFILKDAPGEDIVRAVTMVAEGRSWLDPQVAGPVLTAFRKVALKERKGRSAAAQLTQRERDVLAQIARGATNAETAAALHISEATVKTHLGNLLTKLDLRDRPAAIVYAHDHGLA</sequence>
<keyword evidence="9" id="KW-1185">Reference proteome</keyword>
<evidence type="ECO:0000256" key="4">
    <source>
        <dbReference type="ARBA" id="ARBA00023163"/>
    </source>
</evidence>
<dbReference type="InterPro" id="IPR058245">
    <property type="entry name" value="NreC/VraR/RcsB-like_REC"/>
</dbReference>
<accession>A0A4U3M9T8</accession>
<dbReference type="CDD" id="cd17535">
    <property type="entry name" value="REC_NarL-like"/>
    <property type="match status" value="1"/>
</dbReference>
<evidence type="ECO:0000256" key="5">
    <source>
        <dbReference type="PROSITE-ProRule" id="PRU00169"/>
    </source>
</evidence>
<dbReference type="PROSITE" id="PS50043">
    <property type="entry name" value="HTH_LUXR_2"/>
    <property type="match status" value="1"/>
</dbReference>
<dbReference type="Proteomes" id="UP000308705">
    <property type="component" value="Unassembled WGS sequence"/>
</dbReference>
<evidence type="ECO:0000256" key="3">
    <source>
        <dbReference type="ARBA" id="ARBA00023125"/>
    </source>
</evidence>
<dbReference type="InterPro" id="IPR000792">
    <property type="entry name" value="Tscrpt_reg_LuxR_C"/>
</dbReference>
<dbReference type="SUPFAM" id="SSF46894">
    <property type="entry name" value="C-terminal effector domain of the bipartite response regulators"/>
    <property type="match status" value="1"/>
</dbReference>
<dbReference type="GO" id="GO:0000160">
    <property type="term" value="P:phosphorelay signal transduction system"/>
    <property type="evidence" value="ECO:0007669"/>
    <property type="project" value="InterPro"/>
</dbReference>
<dbReference type="Pfam" id="PF00196">
    <property type="entry name" value="GerE"/>
    <property type="match status" value="1"/>
</dbReference>
<dbReference type="PROSITE" id="PS50110">
    <property type="entry name" value="RESPONSE_REGULATORY"/>
    <property type="match status" value="1"/>
</dbReference>
<dbReference type="SMART" id="SM00448">
    <property type="entry name" value="REC"/>
    <property type="match status" value="1"/>
</dbReference>
<dbReference type="PANTHER" id="PTHR43214:SF24">
    <property type="entry name" value="TRANSCRIPTIONAL REGULATORY PROTEIN NARL-RELATED"/>
    <property type="match status" value="1"/>
</dbReference>
<dbReference type="PANTHER" id="PTHR43214">
    <property type="entry name" value="TWO-COMPONENT RESPONSE REGULATOR"/>
    <property type="match status" value="1"/>
</dbReference>
<dbReference type="PRINTS" id="PR00038">
    <property type="entry name" value="HTHLUXR"/>
</dbReference>
<feature type="domain" description="Response regulatory" evidence="7">
    <location>
        <begin position="3"/>
        <end position="116"/>
    </location>
</feature>
<feature type="modified residue" description="4-aspartylphosphate" evidence="5">
    <location>
        <position position="54"/>
    </location>
</feature>
<organism evidence="8 9">
    <name type="scientific">Herbidospora galbida</name>
    <dbReference type="NCBI Taxonomy" id="2575442"/>
    <lineage>
        <taxon>Bacteria</taxon>
        <taxon>Bacillati</taxon>
        <taxon>Actinomycetota</taxon>
        <taxon>Actinomycetes</taxon>
        <taxon>Streptosporangiales</taxon>
        <taxon>Streptosporangiaceae</taxon>
        <taxon>Herbidospora</taxon>
    </lineage>
</organism>
<dbReference type="SMART" id="SM00421">
    <property type="entry name" value="HTH_LUXR"/>
    <property type="match status" value="1"/>
</dbReference>
<dbReference type="AlphaFoldDB" id="A0A4U3M9T8"/>
<keyword evidence="1 5" id="KW-0597">Phosphoprotein</keyword>
<protein>
    <submittedName>
        <fullName evidence="8">Response regulator transcription factor</fullName>
    </submittedName>
</protein>
<dbReference type="EMBL" id="SZQA01000028">
    <property type="protein sequence ID" value="TKK85350.1"/>
    <property type="molecule type" value="Genomic_DNA"/>
</dbReference>
<dbReference type="InterPro" id="IPR001789">
    <property type="entry name" value="Sig_transdc_resp-reg_receiver"/>
</dbReference>
<evidence type="ECO:0000313" key="8">
    <source>
        <dbReference type="EMBL" id="TKK85350.1"/>
    </source>
</evidence>
<dbReference type="InterPro" id="IPR016032">
    <property type="entry name" value="Sig_transdc_resp-reg_C-effctor"/>
</dbReference>
<evidence type="ECO:0000256" key="1">
    <source>
        <dbReference type="ARBA" id="ARBA00022553"/>
    </source>
</evidence>
<keyword evidence="3" id="KW-0238">DNA-binding</keyword>
<evidence type="ECO:0000259" key="7">
    <source>
        <dbReference type="PROSITE" id="PS50110"/>
    </source>
</evidence>
<dbReference type="GO" id="GO:0003677">
    <property type="term" value="F:DNA binding"/>
    <property type="evidence" value="ECO:0007669"/>
    <property type="project" value="UniProtKB-KW"/>
</dbReference>
<dbReference type="GO" id="GO:0006355">
    <property type="term" value="P:regulation of DNA-templated transcription"/>
    <property type="evidence" value="ECO:0007669"/>
    <property type="project" value="InterPro"/>
</dbReference>
<dbReference type="CDD" id="cd06170">
    <property type="entry name" value="LuxR_C_like"/>
    <property type="match status" value="1"/>
</dbReference>
<comment type="caution">
    <text evidence="8">The sequence shown here is derived from an EMBL/GenBank/DDBJ whole genome shotgun (WGS) entry which is preliminary data.</text>
</comment>
<evidence type="ECO:0000313" key="9">
    <source>
        <dbReference type="Proteomes" id="UP000308705"/>
    </source>
</evidence>
<dbReference type="RefSeq" id="WP_137249684.1">
    <property type="nucleotide sequence ID" value="NZ_SZQA01000028.1"/>
</dbReference>
<proteinExistence type="predicted"/>
<dbReference type="SUPFAM" id="SSF52172">
    <property type="entry name" value="CheY-like"/>
    <property type="match status" value="1"/>
</dbReference>
<name>A0A4U3M9T8_9ACTN</name>
<evidence type="ECO:0000256" key="2">
    <source>
        <dbReference type="ARBA" id="ARBA00023015"/>
    </source>
</evidence>
<reference evidence="8 9" key="1">
    <citation type="submission" date="2019-04" db="EMBL/GenBank/DDBJ databases">
        <title>Herbidospora sp. NEAU-GS14.nov., a novel actinomycete isolated from soil.</title>
        <authorList>
            <person name="Han L."/>
        </authorList>
    </citation>
    <scope>NUCLEOTIDE SEQUENCE [LARGE SCALE GENOMIC DNA]</scope>
    <source>
        <strain evidence="8 9">NEAU-GS14</strain>
    </source>
</reference>
<dbReference type="InterPro" id="IPR039420">
    <property type="entry name" value="WalR-like"/>
</dbReference>
<dbReference type="Gene3D" id="3.40.50.2300">
    <property type="match status" value="1"/>
</dbReference>
<keyword evidence="4" id="KW-0804">Transcription</keyword>